<gene>
    <name evidence="4" type="ORF">J421_1023</name>
</gene>
<dbReference type="InterPro" id="IPR011075">
    <property type="entry name" value="TetR_C"/>
</dbReference>
<sequence length="74" mass="7867">MAAVLRRGIARGALRADADVTLALELLAGPLFYRYLWLGTPIDEPYVRAVVAAVLDHLMPRARGAPGGSNAPDP</sequence>
<dbReference type="AlphaFoldDB" id="W0RE08"/>
<evidence type="ECO:0000313" key="4">
    <source>
        <dbReference type="EMBL" id="AHG88560.1"/>
    </source>
</evidence>
<evidence type="ECO:0000256" key="1">
    <source>
        <dbReference type="ARBA" id="ARBA00023015"/>
    </source>
</evidence>
<keyword evidence="2" id="KW-0804">Transcription</keyword>
<dbReference type="HOGENOM" id="CLU_2682523_0_0_0"/>
<organism evidence="4 5">
    <name type="scientific">Gemmatirosa kalamazoonensis</name>
    <dbReference type="NCBI Taxonomy" id="861299"/>
    <lineage>
        <taxon>Bacteria</taxon>
        <taxon>Pseudomonadati</taxon>
        <taxon>Gemmatimonadota</taxon>
        <taxon>Gemmatimonadia</taxon>
        <taxon>Gemmatimonadales</taxon>
        <taxon>Gemmatimonadaceae</taxon>
        <taxon>Gemmatirosa</taxon>
    </lineage>
</organism>
<dbReference type="KEGG" id="gba:J421_1023"/>
<dbReference type="InParanoid" id="W0RE08"/>
<accession>W0RE08</accession>
<protein>
    <submittedName>
        <fullName evidence="4">TetR family transcriptional regulator</fullName>
    </submittedName>
</protein>
<evidence type="ECO:0000313" key="5">
    <source>
        <dbReference type="Proteomes" id="UP000019151"/>
    </source>
</evidence>
<name>W0RE08_9BACT</name>
<reference evidence="4 5" key="1">
    <citation type="journal article" date="2014" name="Genome Announc.">
        <title>Genome Sequence and Methylome of Soil Bacterium Gemmatirosa kalamazoonensis KBS708T, a Member of the Rarely Cultivated Gemmatimonadetes Phylum.</title>
        <authorList>
            <person name="Debruyn J.M."/>
            <person name="Radosevich M."/>
            <person name="Wommack K.E."/>
            <person name="Polson S.W."/>
            <person name="Hauser L.J."/>
            <person name="Fawaz M.N."/>
            <person name="Korlach J."/>
            <person name="Tsai Y.C."/>
        </authorList>
    </citation>
    <scope>NUCLEOTIDE SEQUENCE [LARGE SCALE GENOMIC DNA]</scope>
    <source>
        <strain evidence="4 5">KBS708</strain>
    </source>
</reference>
<dbReference type="Proteomes" id="UP000019151">
    <property type="component" value="Chromosome"/>
</dbReference>
<dbReference type="Pfam" id="PF16859">
    <property type="entry name" value="TetR_C_11"/>
    <property type="match status" value="1"/>
</dbReference>
<dbReference type="EMBL" id="CP007128">
    <property type="protein sequence ID" value="AHG88560.1"/>
    <property type="molecule type" value="Genomic_DNA"/>
</dbReference>
<dbReference type="SUPFAM" id="SSF48498">
    <property type="entry name" value="Tetracyclin repressor-like, C-terminal domain"/>
    <property type="match status" value="1"/>
</dbReference>
<feature type="domain" description="Tetracyclin repressor-like C-terminal" evidence="3">
    <location>
        <begin position="1"/>
        <end position="54"/>
    </location>
</feature>
<evidence type="ECO:0000259" key="3">
    <source>
        <dbReference type="Pfam" id="PF16859"/>
    </source>
</evidence>
<evidence type="ECO:0000256" key="2">
    <source>
        <dbReference type="ARBA" id="ARBA00023163"/>
    </source>
</evidence>
<proteinExistence type="predicted"/>
<keyword evidence="1" id="KW-0805">Transcription regulation</keyword>
<keyword evidence="5" id="KW-1185">Reference proteome</keyword>
<dbReference type="InterPro" id="IPR036271">
    <property type="entry name" value="Tet_transcr_reg_TetR-rel_C_sf"/>
</dbReference>
<dbReference type="Gene3D" id="1.10.357.10">
    <property type="entry name" value="Tetracycline Repressor, domain 2"/>
    <property type="match status" value="1"/>
</dbReference>